<sequence length="45" mass="5050">MFHCSATEGQKFQIEATRISELIKNCPYNAITMNDDGAEVNEILC</sequence>
<reference evidence="1" key="1">
    <citation type="journal article" date="2014" name="Front. Microbiol.">
        <title>High frequency of phylogenetically diverse reductive dehalogenase-homologous genes in deep subseafloor sedimentary metagenomes.</title>
        <authorList>
            <person name="Kawai M."/>
            <person name="Futagami T."/>
            <person name="Toyoda A."/>
            <person name="Takaki Y."/>
            <person name="Nishi S."/>
            <person name="Hori S."/>
            <person name="Arai W."/>
            <person name="Tsubouchi T."/>
            <person name="Morono Y."/>
            <person name="Uchiyama I."/>
            <person name="Ito T."/>
            <person name="Fujiyama A."/>
            <person name="Inagaki F."/>
            <person name="Takami H."/>
        </authorList>
    </citation>
    <scope>NUCLEOTIDE SEQUENCE</scope>
    <source>
        <strain evidence="1">Expedition CK06-06</strain>
    </source>
</reference>
<proteinExistence type="predicted"/>
<protein>
    <submittedName>
        <fullName evidence="1">Uncharacterized protein</fullName>
    </submittedName>
</protein>
<comment type="caution">
    <text evidence="1">The sequence shown here is derived from an EMBL/GenBank/DDBJ whole genome shotgun (WGS) entry which is preliminary data.</text>
</comment>
<feature type="non-terminal residue" evidence="1">
    <location>
        <position position="45"/>
    </location>
</feature>
<gene>
    <name evidence="1" type="ORF">S03H2_57348</name>
</gene>
<evidence type="ECO:0000313" key="1">
    <source>
        <dbReference type="EMBL" id="GAH80619.1"/>
    </source>
</evidence>
<name>X1JQS2_9ZZZZ</name>
<dbReference type="EMBL" id="BARU01036758">
    <property type="protein sequence ID" value="GAH80619.1"/>
    <property type="molecule type" value="Genomic_DNA"/>
</dbReference>
<accession>X1JQS2</accession>
<dbReference type="AlphaFoldDB" id="X1JQS2"/>
<organism evidence="1">
    <name type="scientific">marine sediment metagenome</name>
    <dbReference type="NCBI Taxonomy" id="412755"/>
    <lineage>
        <taxon>unclassified sequences</taxon>
        <taxon>metagenomes</taxon>
        <taxon>ecological metagenomes</taxon>
    </lineage>
</organism>